<keyword evidence="3" id="KW-1185">Reference proteome</keyword>
<feature type="coiled-coil region" evidence="1">
    <location>
        <begin position="275"/>
        <end position="302"/>
    </location>
</feature>
<evidence type="ECO:0000256" key="1">
    <source>
        <dbReference type="SAM" id="Coils"/>
    </source>
</evidence>
<keyword evidence="1" id="KW-0175">Coiled coil</keyword>
<dbReference type="Proteomes" id="UP001176961">
    <property type="component" value="Unassembled WGS sequence"/>
</dbReference>
<dbReference type="AlphaFoldDB" id="A0AA36M576"/>
<comment type="caution">
    <text evidence="2">The sequence shown here is derived from an EMBL/GenBank/DDBJ whole genome shotgun (WGS) entry which is preliminary data.</text>
</comment>
<organism evidence="2 3">
    <name type="scientific">Cylicocyclus nassatus</name>
    <name type="common">Nematode worm</name>
    <dbReference type="NCBI Taxonomy" id="53992"/>
    <lineage>
        <taxon>Eukaryota</taxon>
        <taxon>Metazoa</taxon>
        <taxon>Ecdysozoa</taxon>
        <taxon>Nematoda</taxon>
        <taxon>Chromadorea</taxon>
        <taxon>Rhabditida</taxon>
        <taxon>Rhabditina</taxon>
        <taxon>Rhabditomorpha</taxon>
        <taxon>Strongyloidea</taxon>
        <taxon>Strongylidae</taxon>
        <taxon>Cylicocyclus</taxon>
    </lineage>
</organism>
<dbReference type="EMBL" id="CATQJL010000223">
    <property type="protein sequence ID" value="CAJ0597472.1"/>
    <property type="molecule type" value="Genomic_DNA"/>
</dbReference>
<reference evidence="2" key="1">
    <citation type="submission" date="2023-07" db="EMBL/GenBank/DDBJ databases">
        <authorList>
            <consortium name="CYATHOMIX"/>
        </authorList>
    </citation>
    <scope>NUCLEOTIDE SEQUENCE</scope>
    <source>
        <strain evidence="2">N/A</strain>
    </source>
</reference>
<evidence type="ECO:0000313" key="2">
    <source>
        <dbReference type="EMBL" id="CAJ0597472.1"/>
    </source>
</evidence>
<proteinExistence type="predicted"/>
<gene>
    <name evidence="2" type="ORF">CYNAS_LOCUS9455</name>
</gene>
<name>A0AA36M576_CYLNA</name>
<protein>
    <submittedName>
        <fullName evidence="2">Uncharacterized protein</fullName>
    </submittedName>
</protein>
<evidence type="ECO:0000313" key="3">
    <source>
        <dbReference type="Proteomes" id="UP001176961"/>
    </source>
</evidence>
<sequence length="382" mass="43419">MTHERTMINCPGCARHGKAHHKSEDPNLVVVSNTFELFGLFEEWLKMKENETFPKSSDATYERAFPEIHIFTSVINTRERHLNGLDMVHVTACFGHYGHAISMAALPLSNEDEDVVKNLIEAGVSARTGVRGGSDLSRRRKRNRRHKDAISYYTHATQKYEYCWTVRGPRRESICQATIDYSDCSRDDGMNSHCERCGVCSYTVHCNCYDASQAGVSCVDVHAVKTFRARSQRLRQHLSALPAVKEPLRENSNNIENNNAVATEIHSNVFYPAPAVKECDKIKEALQEAEGLKNQFGELAKAYAKSNRLDLINQMNEFMKNGLGEMPQEALENRFVSRAVMQTTGAGTAPSRIQPQYKSRAQLRLEKKKKHYPYNYTDEDFE</sequence>
<accession>A0AA36M576</accession>